<dbReference type="CDD" id="cd07346">
    <property type="entry name" value="ABC_6TM_exporters"/>
    <property type="match status" value="1"/>
</dbReference>
<evidence type="ECO:0000256" key="7">
    <source>
        <dbReference type="ARBA" id="ARBA00022989"/>
    </source>
</evidence>
<dbReference type="InterPro" id="IPR036640">
    <property type="entry name" value="ABC1_TM_sf"/>
</dbReference>
<evidence type="ECO:0000256" key="3">
    <source>
        <dbReference type="ARBA" id="ARBA00022475"/>
    </source>
</evidence>
<feature type="coiled-coil region" evidence="9">
    <location>
        <begin position="217"/>
        <end position="244"/>
    </location>
</feature>
<proteinExistence type="predicted"/>
<dbReference type="Pfam" id="PF00005">
    <property type="entry name" value="ABC_tran"/>
    <property type="match status" value="1"/>
</dbReference>
<keyword evidence="4 10" id="KW-0812">Transmembrane</keyword>
<dbReference type="PROSITE" id="PS50893">
    <property type="entry name" value="ABC_TRANSPORTER_2"/>
    <property type="match status" value="1"/>
</dbReference>
<dbReference type="GO" id="GO:0016887">
    <property type="term" value="F:ATP hydrolysis activity"/>
    <property type="evidence" value="ECO:0007669"/>
    <property type="project" value="InterPro"/>
</dbReference>
<dbReference type="Gene3D" id="3.40.50.300">
    <property type="entry name" value="P-loop containing nucleotide triphosphate hydrolases"/>
    <property type="match status" value="1"/>
</dbReference>
<reference evidence="13 14" key="1">
    <citation type="submission" date="2017-10" db="EMBL/GenBank/DDBJ databases">
        <title>Novel microbial diversity and functional potential in the marine mammal oral microbiome.</title>
        <authorList>
            <person name="Dudek N.K."/>
            <person name="Sun C.L."/>
            <person name="Burstein D."/>
            <person name="Kantor R.S."/>
            <person name="Aliaga Goltsman D.S."/>
            <person name="Bik E.M."/>
            <person name="Thomas B.C."/>
            <person name="Banfield J.F."/>
            <person name="Relman D.A."/>
        </authorList>
    </citation>
    <scope>NUCLEOTIDE SEQUENCE [LARGE SCALE GENOMIC DNA]</scope>
    <source>
        <strain evidence="13">DOLZORAL124_49_17</strain>
    </source>
</reference>
<dbReference type="SMART" id="SM00382">
    <property type="entry name" value="AAA"/>
    <property type="match status" value="1"/>
</dbReference>
<feature type="transmembrane region" description="Helical" evidence="10">
    <location>
        <begin position="262"/>
        <end position="289"/>
    </location>
</feature>
<dbReference type="InterPro" id="IPR027417">
    <property type="entry name" value="P-loop_NTPase"/>
</dbReference>
<keyword evidence="3" id="KW-1003">Cell membrane</keyword>
<gene>
    <name evidence="13" type="ORF">CSB45_04645</name>
</gene>
<evidence type="ECO:0000256" key="4">
    <source>
        <dbReference type="ARBA" id="ARBA00022692"/>
    </source>
</evidence>
<dbReference type="SUPFAM" id="SSF90123">
    <property type="entry name" value="ABC transporter transmembrane region"/>
    <property type="match status" value="1"/>
</dbReference>
<evidence type="ECO:0000313" key="13">
    <source>
        <dbReference type="EMBL" id="PID58360.1"/>
    </source>
</evidence>
<keyword evidence="9" id="KW-0175">Coiled coil</keyword>
<dbReference type="Gene3D" id="1.20.1560.10">
    <property type="entry name" value="ABC transporter type 1, transmembrane domain"/>
    <property type="match status" value="1"/>
</dbReference>
<keyword evidence="8 10" id="KW-0472">Membrane</keyword>
<dbReference type="FunFam" id="3.40.50.300:FF:000221">
    <property type="entry name" value="Multidrug ABC transporter ATP-binding protein"/>
    <property type="match status" value="1"/>
</dbReference>
<feature type="transmembrane region" description="Helical" evidence="10">
    <location>
        <begin position="166"/>
        <end position="182"/>
    </location>
</feature>
<dbReference type="InterPro" id="IPR017871">
    <property type="entry name" value="ABC_transporter-like_CS"/>
</dbReference>
<feature type="domain" description="ABC transmembrane type-1" evidence="12">
    <location>
        <begin position="98"/>
        <end position="305"/>
    </location>
</feature>
<dbReference type="Pfam" id="PF00664">
    <property type="entry name" value="ABC_membrane"/>
    <property type="match status" value="1"/>
</dbReference>
<evidence type="ECO:0000256" key="5">
    <source>
        <dbReference type="ARBA" id="ARBA00022741"/>
    </source>
</evidence>
<feature type="transmembrane region" description="Helical" evidence="10">
    <location>
        <begin position="21"/>
        <end position="43"/>
    </location>
</feature>
<protein>
    <submittedName>
        <fullName evidence="13">ABC transporter ATP-binding protein</fullName>
    </submittedName>
</protein>
<dbReference type="InterPro" id="IPR003593">
    <property type="entry name" value="AAA+_ATPase"/>
</dbReference>
<evidence type="ECO:0000256" key="8">
    <source>
        <dbReference type="ARBA" id="ARBA00023136"/>
    </source>
</evidence>
<dbReference type="PROSITE" id="PS00211">
    <property type="entry name" value="ABC_TRANSPORTER_1"/>
    <property type="match status" value="1"/>
</dbReference>
<dbReference type="InterPro" id="IPR003439">
    <property type="entry name" value="ABC_transporter-like_ATP-bd"/>
</dbReference>
<dbReference type="PANTHER" id="PTHR24221">
    <property type="entry name" value="ATP-BINDING CASSETTE SUB-FAMILY B"/>
    <property type="match status" value="1"/>
</dbReference>
<dbReference type="EMBL" id="PDPS01000023">
    <property type="protein sequence ID" value="PID58360.1"/>
    <property type="molecule type" value="Genomic_DNA"/>
</dbReference>
<dbReference type="InterPro" id="IPR039421">
    <property type="entry name" value="Type_1_exporter"/>
</dbReference>
<accession>A0A2G6E8E8</accession>
<dbReference type="SUPFAM" id="SSF52540">
    <property type="entry name" value="P-loop containing nucleoside triphosphate hydrolases"/>
    <property type="match status" value="1"/>
</dbReference>
<evidence type="ECO:0000256" key="1">
    <source>
        <dbReference type="ARBA" id="ARBA00004651"/>
    </source>
</evidence>
<dbReference type="GO" id="GO:0005524">
    <property type="term" value="F:ATP binding"/>
    <property type="evidence" value="ECO:0007669"/>
    <property type="project" value="UniProtKB-KW"/>
</dbReference>
<dbReference type="GO" id="GO:0005886">
    <property type="term" value="C:plasma membrane"/>
    <property type="evidence" value="ECO:0007669"/>
    <property type="project" value="UniProtKB-SubCell"/>
</dbReference>
<evidence type="ECO:0000256" key="6">
    <source>
        <dbReference type="ARBA" id="ARBA00022840"/>
    </source>
</evidence>
<dbReference type="PANTHER" id="PTHR24221:SF397">
    <property type="entry name" value="ABC TRANSPORTER, ATP-BINDING TRANSMEMBRANE PROTEIN"/>
    <property type="match status" value="1"/>
</dbReference>
<organism evidence="13 14">
    <name type="scientific">candidate division KSB3 bacterium</name>
    <dbReference type="NCBI Taxonomy" id="2044937"/>
    <lineage>
        <taxon>Bacteria</taxon>
        <taxon>candidate division KSB3</taxon>
    </lineage>
</organism>
<feature type="transmembrane region" description="Helical" evidence="10">
    <location>
        <begin position="143"/>
        <end position="160"/>
    </location>
</feature>
<evidence type="ECO:0000259" key="12">
    <source>
        <dbReference type="PROSITE" id="PS50929"/>
    </source>
</evidence>
<keyword evidence="6 13" id="KW-0067">ATP-binding</keyword>
<name>A0A2G6E8E8_9BACT</name>
<sequence length="577" mass="64595">MIRYFQEKFALSAEGAADLKQAIIWHAVLNIVLVLPVIAAFAFLEDYLAVLTTGASALRTSTFYLLFAAAAFAIMYMIAYIDYGKTFTKIYNESANRRIKLAETLRQLPMAFFGKKDIADLSATIMEDATQIEQLFSHAVPQIFASGISMFVMTLSLFFYNWKMSAAMFWVVPAGFFVFYLSKKKIARDHACVYTKRRIVTDIIQNGMEMVQDIKSYNQEERYLQELEAELDDYEKILINGELIGGALLSLSHFLLKLGLPSVIVAGAFFLVNGSIDVFTYLVFLILVGRIYDPFMETMNNFALLLYVNVRIQRMKEMDAMPRQKGKTVFHPQHYDIEFHDVDFSYQEGIQTLHNVNFTAKQGEVTALIGPSGGGKSTVAKLAARFWDVDRGTVLLGGEDLSTIDPETLLKHFSIVFQDVALFNASVLDNIRLGRKDATDEEVKEAARLAQCEEFIDRLPDGYATLIGENGEKLSGGERQRVSIARALLKDAPVILLDEATASLDAENESQIQQAISTLVNNKTVLIIAHRMRTVVAADKIVAIKEGQVVEHGTPEELKEKNGIFASMLHAQSLAYH</sequence>
<evidence type="ECO:0000256" key="2">
    <source>
        <dbReference type="ARBA" id="ARBA00022448"/>
    </source>
</evidence>
<feature type="transmembrane region" description="Helical" evidence="10">
    <location>
        <begin position="63"/>
        <end position="81"/>
    </location>
</feature>
<keyword evidence="7 10" id="KW-1133">Transmembrane helix</keyword>
<dbReference type="AlphaFoldDB" id="A0A2G6E8E8"/>
<evidence type="ECO:0000256" key="9">
    <source>
        <dbReference type="SAM" id="Coils"/>
    </source>
</evidence>
<evidence type="ECO:0000259" key="11">
    <source>
        <dbReference type="PROSITE" id="PS50893"/>
    </source>
</evidence>
<dbReference type="PROSITE" id="PS50929">
    <property type="entry name" value="ABC_TM1F"/>
    <property type="match status" value="1"/>
</dbReference>
<dbReference type="GO" id="GO:0140359">
    <property type="term" value="F:ABC-type transporter activity"/>
    <property type="evidence" value="ECO:0007669"/>
    <property type="project" value="InterPro"/>
</dbReference>
<feature type="domain" description="ABC transporter" evidence="11">
    <location>
        <begin position="337"/>
        <end position="571"/>
    </location>
</feature>
<comment type="caution">
    <text evidence="13">The sequence shown here is derived from an EMBL/GenBank/DDBJ whole genome shotgun (WGS) entry which is preliminary data.</text>
</comment>
<keyword evidence="2" id="KW-0813">Transport</keyword>
<evidence type="ECO:0000256" key="10">
    <source>
        <dbReference type="SAM" id="Phobius"/>
    </source>
</evidence>
<dbReference type="InterPro" id="IPR011527">
    <property type="entry name" value="ABC1_TM_dom"/>
</dbReference>
<evidence type="ECO:0000313" key="14">
    <source>
        <dbReference type="Proteomes" id="UP000229740"/>
    </source>
</evidence>
<dbReference type="GO" id="GO:0034040">
    <property type="term" value="F:ATPase-coupled lipid transmembrane transporter activity"/>
    <property type="evidence" value="ECO:0007669"/>
    <property type="project" value="TreeGrafter"/>
</dbReference>
<dbReference type="Proteomes" id="UP000229740">
    <property type="component" value="Unassembled WGS sequence"/>
</dbReference>
<comment type="subcellular location">
    <subcellularLocation>
        <location evidence="1">Cell membrane</location>
        <topology evidence="1">Multi-pass membrane protein</topology>
    </subcellularLocation>
</comment>
<keyword evidence="5" id="KW-0547">Nucleotide-binding</keyword>